<evidence type="ECO:0000256" key="5">
    <source>
        <dbReference type="ARBA" id="ARBA00023315"/>
    </source>
</evidence>
<dbReference type="RefSeq" id="WP_013613192.1">
    <property type="nucleotide sequence ID" value="NZ_JADMSC010000043.1"/>
</dbReference>
<reference evidence="7 8" key="1">
    <citation type="submission" date="2018-08" db="EMBL/GenBank/DDBJ databases">
        <title>A genome reference for cultivated species of the human gut microbiota.</title>
        <authorList>
            <person name="Zou Y."/>
            <person name="Xue W."/>
            <person name="Luo G."/>
        </authorList>
    </citation>
    <scope>NUCLEOTIDE SEQUENCE [LARGE SCALE GENOMIC DNA]</scope>
    <source>
        <strain evidence="7 8">AF16-14</strain>
    </source>
</reference>
<keyword evidence="3" id="KW-0133">Cell shape</keyword>
<dbReference type="Pfam" id="PF02388">
    <property type="entry name" value="FemAB"/>
    <property type="match status" value="1"/>
</dbReference>
<keyword evidence="5" id="KW-0012">Acyltransferase</keyword>
<dbReference type="AlphaFoldDB" id="A0A412TK71"/>
<evidence type="ECO:0000256" key="2">
    <source>
        <dbReference type="ARBA" id="ARBA00022679"/>
    </source>
</evidence>
<evidence type="ECO:0000313" key="7">
    <source>
        <dbReference type="EMBL" id="RGU54172.1"/>
    </source>
</evidence>
<evidence type="ECO:0000256" key="3">
    <source>
        <dbReference type="ARBA" id="ARBA00022960"/>
    </source>
</evidence>
<dbReference type="GO" id="GO:0071555">
    <property type="term" value="P:cell wall organization"/>
    <property type="evidence" value="ECO:0007669"/>
    <property type="project" value="UniProtKB-KW"/>
</dbReference>
<dbReference type="EMBL" id="QRYC01000036">
    <property type="protein sequence ID" value="RGU54172.1"/>
    <property type="molecule type" value="Genomic_DNA"/>
</dbReference>
<gene>
    <name evidence="7" type="ORF">DWW57_17040</name>
</gene>
<dbReference type="PROSITE" id="PS51191">
    <property type="entry name" value="FEMABX"/>
    <property type="match status" value="1"/>
</dbReference>
<sequence>MRITKDYSEIAEITGGEVLATPEYLQAQEVEDWGYIVHDSFVLPFYIKKKLFFRYLLFTLGDSGVTTEDRISYLLNEVTGFIKKNLPVDFILTQHVTALFSCCPQGSVNCFFGSYVVDLSLDEDALFANLHTKHRNVIKKAEKDGVRVSCGVENRGVCEALIQSTLERQHIGLLSQGMLEGLSRVKHIDYWVASFEGELQGAAILLWSENRSAYYMFGGSAVKPHAGAMNLLHWSAMKLMKERGVKYYDFVGARINPDEGSKYEGIQRFKSRFGGELKKGYLWKMPLNKFKYKLFCWLVAAKQGRNYCGDVIDQERKRGNY</sequence>
<dbReference type="Gene3D" id="3.40.630.30">
    <property type="match status" value="1"/>
</dbReference>
<dbReference type="Proteomes" id="UP000284243">
    <property type="component" value="Unassembled WGS sequence"/>
</dbReference>
<accession>A0A412TK71</accession>
<organism evidence="7 8">
    <name type="scientific">Odoribacter splanchnicus</name>
    <dbReference type="NCBI Taxonomy" id="28118"/>
    <lineage>
        <taxon>Bacteria</taxon>
        <taxon>Pseudomonadati</taxon>
        <taxon>Bacteroidota</taxon>
        <taxon>Bacteroidia</taxon>
        <taxon>Bacteroidales</taxon>
        <taxon>Odoribacteraceae</taxon>
        <taxon>Odoribacter</taxon>
    </lineage>
</organism>
<evidence type="ECO:0000256" key="1">
    <source>
        <dbReference type="ARBA" id="ARBA00009943"/>
    </source>
</evidence>
<dbReference type="PANTHER" id="PTHR36174:SF1">
    <property type="entry name" value="LIPID II:GLYCINE GLYCYLTRANSFERASE"/>
    <property type="match status" value="1"/>
</dbReference>
<comment type="similarity">
    <text evidence="1">Belongs to the FemABX family.</text>
</comment>
<proteinExistence type="inferred from homology"/>
<evidence type="ECO:0000313" key="8">
    <source>
        <dbReference type="Proteomes" id="UP000284243"/>
    </source>
</evidence>
<evidence type="ECO:0000256" key="6">
    <source>
        <dbReference type="ARBA" id="ARBA00023316"/>
    </source>
</evidence>
<dbReference type="InterPro" id="IPR050644">
    <property type="entry name" value="PG_Glycine_Bridge_Synth"/>
</dbReference>
<dbReference type="SUPFAM" id="SSF55729">
    <property type="entry name" value="Acyl-CoA N-acyltransferases (Nat)"/>
    <property type="match status" value="1"/>
</dbReference>
<protein>
    <submittedName>
        <fullName evidence="7">Peptidoglycan bridge formation glycyltransferase FemA/FemB family protein</fullName>
    </submittedName>
</protein>
<dbReference type="GeneID" id="61276254"/>
<dbReference type="PANTHER" id="PTHR36174">
    <property type="entry name" value="LIPID II:GLYCINE GLYCYLTRANSFERASE"/>
    <property type="match status" value="1"/>
</dbReference>
<keyword evidence="2 7" id="KW-0808">Transferase</keyword>
<keyword evidence="6" id="KW-0961">Cell wall biogenesis/degradation</keyword>
<dbReference type="GO" id="GO:0008360">
    <property type="term" value="P:regulation of cell shape"/>
    <property type="evidence" value="ECO:0007669"/>
    <property type="project" value="UniProtKB-KW"/>
</dbReference>
<dbReference type="GO" id="GO:0016755">
    <property type="term" value="F:aminoacyltransferase activity"/>
    <property type="evidence" value="ECO:0007669"/>
    <property type="project" value="InterPro"/>
</dbReference>
<dbReference type="InterPro" id="IPR016181">
    <property type="entry name" value="Acyl_CoA_acyltransferase"/>
</dbReference>
<keyword evidence="4" id="KW-0573">Peptidoglycan synthesis</keyword>
<evidence type="ECO:0000256" key="4">
    <source>
        <dbReference type="ARBA" id="ARBA00022984"/>
    </source>
</evidence>
<dbReference type="InterPro" id="IPR003447">
    <property type="entry name" value="FEMABX"/>
</dbReference>
<name>A0A412TK71_9BACT</name>
<dbReference type="GO" id="GO:0009252">
    <property type="term" value="P:peptidoglycan biosynthetic process"/>
    <property type="evidence" value="ECO:0007669"/>
    <property type="project" value="UniProtKB-KW"/>
</dbReference>
<comment type="caution">
    <text evidence="7">The sequence shown here is derived from an EMBL/GenBank/DDBJ whole genome shotgun (WGS) entry which is preliminary data.</text>
</comment>